<reference evidence="1 2" key="1">
    <citation type="journal article" date="2014" name="World J. Microbiol. Biotechnol.">
        <title>Biodiversity and physiological characteristics of Antarctic and Arctic lichens-associated bacteria.</title>
        <authorList>
            <person name="Lee Y.M."/>
            <person name="Kim E.H."/>
            <person name="Lee H.K."/>
            <person name="Hong S.G."/>
        </authorList>
    </citation>
    <scope>NUCLEOTIDE SEQUENCE [LARGE SCALE GENOMIC DNA]</scope>
    <source>
        <strain evidence="1 2">PAMC 26569</strain>
    </source>
</reference>
<gene>
    <name evidence="1" type="ORF">HN018_01405</name>
</gene>
<dbReference type="AlphaFoldDB" id="A0A6M8HL34"/>
<dbReference type="KEGG" id="lck:HN018_01405"/>
<evidence type="ECO:0000313" key="2">
    <source>
        <dbReference type="Proteomes" id="UP000500767"/>
    </source>
</evidence>
<name>A0A6M8HL34_9PROT</name>
<dbReference type="RefSeq" id="WP_171836185.1">
    <property type="nucleotide sequence ID" value="NZ_CP053708.1"/>
</dbReference>
<dbReference type="EMBL" id="CP053708">
    <property type="protein sequence ID" value="QKE88885.1"/>
    <property type="molecule type" value="Genomic_DNA"/>
</dbReference>
<organism evidence="1 2">
    <name type="scientific">Lichenicola cladoniae</name>
    <dbReference type="NCBI Taxonomy" id="1484109"/>
    <lineage>
        <taxon>Bacteria</taxon>
        <taxon>Pseudomonadati</taxon>
        <taxon>Pseudomonadota</taxon>
        <taxon>Alphaproteobacteria</taxon>
        <taxon>Acetobacterales</taxon>
        <taxon>Acetobacteraceae</taxon>
        <taxon>Lichenicola</taxon>
    </lineage>
</organism>
<proteinExistence type="predicted"/>
<dbReference type="Proteomes" id="UP000500767">
    <property type="component" value="Chromosome"/>
</dbReference>
<evidence type="ECO:0000313" key="1">
    <source>
        <dbReference type="EMBL" id="QKE88885.1"/>
    </source>
</evidence>
<sequence>MATIFDKIPGMNAASLQQLVDNARARPGNPQSEGVIEAATSALETLKLNVATSKAAGKAAIKNRYADEPLAKAFEAALKDRPPTDAQLRRLQLIHENPGRDEDKLADLAGDKDAAAFNLWISALCRDRADYLPPPKIAALRKQPQWSDLICEIVPKIDAVGRKTHGWTLRPEAEVAMRRLGLLKPKRA</sequence>
<keyword evidence="2" id="KW-1185">Reference proteome</keyword>
<accession>A0A6M8HL34</accession>
<protein>
    <submittedName>
        <fullName evidence="1">Uncharacterized protein</fullName>
    </submittedName>
</protein>